<reference evidence="4" key="1">
    <citation type="submission" date="2016-11" db="UniProtKB">
        <authorList>
            <consortium name="WormBaseParasite"/>
        </authorList>
    </citation>
    <scope>IDENTIFICATION</scope>
</reference>
<evidence type="ECO:0000313" key="3">
    <source>
        <dbReference type="Proteomes" id="UP000095281"/>
    </source>
</evidence>
<dbReference type="GO" id="GO:0008270">
    <property type="term" value="F:zinc ion binding"/>
    <property type="evidence" value="ECO:0007669"/>
    <property type="project" value="UniProtKB-KW"/>
</dbReference>
<dbReference type="Proteomes" id="UP000095281">
    <property type="component" value="Unplaced"/>
</dbReference>
<keyword evidence="1" id="KW-0862">Zinc</keyword>
<sequence>MNRLSTMSDELKKYFIPIGERTEHRTAKWKCNIEDCKKILNIGERMEHLKYNHLTTFQNIDNKLPIKDISKKRQSGSKFKCIMCGEEFSYSTNFSSHRRLYTFNIF</sequence>
<dbReference type="PROSITE" id="PS50157">
    <property type="entry name" value="ZINC_FINGER_C2H2_2"/>
    <property type="match status" value="1"/>
</dbReference>
<evidence type="ECO:0000259" key="2">
    <source>
        <dbReference type="PROSITE" id="PS50157"/>
    </source>
</evidence>
<dbReference type="WBParaSite" id="MhA1_Contig884.frz3.gene5">
    <property type="protein sequence ID" value="MhA1_Contig884.frz3.gene5"/>
    <property type="gene ID" value="MhA1_Contig884.frz3.gene5"/>
</dbReference>
<dbReference type="InterPro" id="IPR013087">
    <property type="entry name" value="Znf_C2H2_type"/>
</dbReference>
<protein>
    <submittedName>
        <fullName evidence="4">C2H2-type domain-containing protein</fullName>
    </submittedName>
</protein>
<accession>A0A1I8C0H4</accession>
<name>A0A1I8C0H4_MELHA</name>
<keyword evidence="1" id="KW-0863">Zinc-finger</keyword>
<keyword evidence="1" id="KW-0479">Metal-binding</keyword>
<dbReference type="AlphaFoldDB" id="A0A1I8C0H4"/>
<dbReference type="SUPFAM" id="SSF57667">
    <property type="entry name" value="beta-beta-alpha zinc fingers"/>
    <property type="match status" value="1"/>
</dbReference>
<proteinExistence type="predicted"/>
<organism evidence="3 4">
    <name type="scientific">Meloidogyne hapla</name>
    <name type="common">Root-knot nematode worm</name>
    <dbReference type="NCBI Taxonomy" id="6305"/>
    <lineage>
        <taxon>Eukaryota</taxon>
        <taxon>Metazoa</taxon>
        <taxon>Ecdysozoa</taxon>
        <taxon>Nematoda</taxon>
        <taxon>Chromadorea</taxon>
        <taxon>Rhabditida</taxon>
        <taxon>Tylenchina</taxon>
        <taxon>Tylenchomorpha</taxon>
        <taxon>Tylenchoidea</taxon>
        <taxon>Meloidogynidae</taxon>
        <taxon>Meloidogyninae</taxon>
        <taxon>Meloidogyne</taxon>
    </lineage>
</organism>
<dbReference type="InterPro" id="IPR036236">
    <property type="entry name" value="Znf_C2H2_sf"/>
</dbReference>
<evidence type="ECO:0000256" key="1">
    <source>
        <dbReference type="PROSITE-ProRule" id="PRU00042"/>
    </source>
</evidence>
<evidence type="ECO:0000313" key="4">
    <source>
        <dbReference type="WBParaSite" id="MhA1_Contig884.frz3.gene5"/>
    </source>
</evidence>
<keyword evidence="3" id="KW-1185">Reference proteome</keyword>
<feature type="domain" description="C2H2-type" evidence="2">
    <location>
        <begin position="79"/>
        <end position="102"/>
    </location>
</feature>